<keyword evidence="2" id="KW-1185">Reference proteome</keyword>
<dbReference type="PANTHER" id="PTHR38009">
    <property type="entry name" value="CONSERVED HYPOTHETICAL PHAGE TAIL PROTEIN"/>
    <property type="match status" value="1"/>
</dbReference>
<dbReference type="Pfam" id="PF06841">
    <property type="entry name" value="Phage_T4_gp19"/>
    <property type="match status" value="1"/>
</dbReference>
<protein>
    <submittedName>
        <fullName evidence="1">Phage tail protein</fullName>
    </submittedName>
</protein>
<sequence length="166" mass="17906">MEYLTQARFYFELKGITTLQLQKVSGISMSIEPAAEGQAIYAGKDVSAGTQITPSHVSYENMTLEFVTTVENDALINWYTSSHPSSMTGGTTTAVQEAGDASLIMYKQDGKEGARYNILNAIPAKYTTTQAGADSSDLFKETIEISHTGIRKVPTEGTQIAPVPTV</sequence>
<proteinExistence type="predicted"/>
<organism evidence="1 2">
    <name type="scientific">Roseofilum acuticapitatum BLCC-M154</name>
    <dbReference type="NCBI Taxonomy" id="3022444"/>
    <lineage>
        <taxon>Bacteria</taxon>
        <taxon>Bacillati</taxon>
        <taxon>Cyanobacteriota</taxon>
        <taxon>Cyanophyceae</taxon>
        <taxon>Desertifilales</taxon>
        <taxon>Desertifilaceae</taxon>
        <taxon>Roseofilum</taxon>
        <taxon>Roseofilum acuticapitatum</taxon>
    </lineage>
</organism>
<evidence type="ECO:0000313" key="2">
    <source>
        <dbReference type="Proteomes" id="UP001235303"/>
    </source>
</evidence>
<accession>A0ABT7AWZ6</accession>
<dbReference type="InterPro" id="IPR011747">
    <property type="entry name" value="CHP02241"/>
</dbReference>
<reference evidence="1 2" key="1">
    <citation type="submission" date="2023-01" db="EMBL/GenBank/DDBJ databases">
        <title>Novel diversity within Roseofilum (Cyanobacteria; Desertifilaceae) from marine benthic mats with descriptions of four novel species.</title>
        <authorList>
            <person name="Wang Y."/>
            <person name="Berthold D.E."/>
            <person name="Hu J."/>
            <person name="Lefler F.W."/>
            <person name="Laughinghouse H.D. IV."/>
        </authorList>
    </citation>
    <scope>NUCLEOTIDE SEQUENCE [LARGE SCALE GENOMIC DNA]</scope>
    <source>
        <strain evidence="1 2">BLCC-M154</strain>
    </source>
</reference>
<dbReference type="PANTHER" id="PTHR38009:SF1">
    <property type="entry name" value="CONSERVED HYPOTHETICAL PHAGE TAIL PROTEIN"/>
    <property type="match status" value="1"/>
</dbReference>
<gene>
    <name evidence="1" type="ORF">PMG71_18555</name>
</gene>
<evidence type="ECO:0000313" key="1">
    <source>
        <dbReference type="EMBL" id="MDJ1171437.1"/>
    </source>
</evidence>
<name>A0ABT7AWZ6_9CYAN</name>
<dbReference type="RefSeq" id="WP_283755190.1">
    <property type="nucleotide sequence ID" value="NZ_JAQOSP010000116.1"/>
</dbReference>
<dbReference type="Proteomes" id="UP001235303">
    <property type="component" value="Unassembled WGS sequence"/>
</dbReference>
<dbReference type="InterPro" id="IPR010667">
    <property type="entry name" value="Phage_T4_Gp19"/>
</dbReference>
<dbReference type="EMBL" id="JAQOSP010000116">
    <property type="protein sequence ID" value="MDJ1171437.1"/>
    <property type="molecule type" value="Genomic_DNA"/>
</dbReference>
<comment type="caution">
    <text evidence="1">The sequence shown here is derived from an EMBL/GenBank/DDBJ whole genome shotgun (WGS) entry which is preliminary data.</text>
</comment>